<sequence length="98" mass="10357">MPKQAEAVEKAIRDGQISKNQIQFIIAYLACFSKGLLIPGGSNNNSTCNRARLASGIGTLITNDLGIFPSGMGEIPSACKECPVFAPALISLSRLLPH</sequence>
<dbReference type="STRING" id="1618477.UR54_C0001G0019"/>
<dbReference type="Proteomes" id="UP000034688">
    <property type="component" value="Unassembled WGS sequence"/>
</dbReference>
<dbReference type="EMBL" id="LBPP01000001">
    <property type="protein sequence ID" value="KKP61479.1"/>
    <property type="molecule type" value="Genomic_DNA"/>
</dbReference>
<reference evidence="1 2" key="1">
    <citation type="journal article" date="2015" name="Nature">
        <title>rRNA introns, odd ribosomes, and small enigmatic genomes across a large radiation of phyla.</title>
        <authorList>
            <person name="Brown C.T."/>
            <person name="Hug L.A."/>
            <person name="Thomas B.C."/>
            <person name="Sharon I."/>
            <person name="Castelle C.J."/>
            <person name="Singh A."/>
            <person name="Wilkins M.J."/>
            <person name="Williams K.H."/>
            <person name="Banfield J.F."/>
        </authorList>
    </citation>
    <scope>NUCLEOTIDE SEQUENCE [LARGE SCALE GENOMIC DNA]</scope>
</reference>
<name>A0A0G0AWR6_9BACT</name>
<proteinExistence type="predicted"/>
<protein>
    <submittedName>
        <fullName evidence="1">Uncharacterized protein</fullName>
    </submittedName>
</protein>
<accession>A0A0G0AWR6</accession>
<gene>
    <name evidence="1" type="ORF">UR54_C0001G0019</name>
</gene>
<dbReference type="AlphaFoldDB" id="A0A0G0AWR6"/>
<comment type="caution">
    <text evidence="1">The sequence shown here is derived from an EMBL/GenBank/DDBJ whole genome shotgun (WGS) entry which is preliminary data.</text>
</comment>
<evidence type="ECO:0000313" key="2">
    <source>
        <dbReference type="Proteomes" id="UP000034688"/>
    </source>
</evidence>
<organism evidence="1 2">
    <name type="scientific">Candidatus Roizmanbacteria bacterium GW2011_GWA2_34_18</name>
    <dbReference type="NCBI Taxonomy" id="1618477"/>
    <lineage>
        <taxon>Bacteria</taxon>
        <taxon>Candidatus Roizmaniibacteriota</taxon>
    </lineage>
</organism>
<evidence type="ECO:0000313" key="1">
    <source>
        <dbReference type="EMBL" id="KKP61479.1"/>
    </source>
</evidence>